<dbReference type="InterPro" id="IPR000175">
    <property type="entry name" value="Na/ntran_symport"/>
</dbReference>
<protein>
    <submittedName>
        <fullName evidence="7">Uncharacterized protein</fullName>
    </submittedName>
</protein>
<dbReference type="PROSITE" id="PS50267">
    <property type="entry name" value="NA_NEUROTRAN_SYMP_3"/>
    <property type="match status" value="1"/>
</dbReference>
<gene>
    <name evidence="7" type="ORF">RIMI_LOCUS9814172</name>
</gene>
<comment type="subcellular location">
    <subcellularLocation>
        <location evidence="1">Membrane</location>
        <topology evidence="1">Multi-pass membrane protein</topology>
    </subcellularLocation>
</comment>
<dbReference type="SUPFAM" id="SSF161070">
    <property type="entry name" value="SNF-like"/>
    <property type="match status" value="1"/>
</dbReference>
<evidence type="ECO:0000256" key="6">
    <source>
        <dbReference type="SAM" id="Phobius"/>
    </source>
</evidence>
<accession>A0ABN9LLL3</accession>
<comment type="caution">
    <text evidence="7">The sequence shown here is derived from an EMBL/GenBank/DDBJ whole genome shotgun (WGS) entry which is preliminary data.</text>
</comment>
<dbReference type="InterPro" id="IPR037272">
    <property type="entry name" value="SNS_sf"/>
</dbReference>
<evidence type="ECO:0000256" key="4">
    <source>
        <dbReference type="ARBA" id="ARBA00022989"/>
    </source>
</evidence>
<evidence type="ECO:0000256" key="3">
    <source>
        <dbReference type="ARBA" id="ARBA00022692"/>
    </source>
</evidence>
<keyword evidence="2" id="KW-0813">Transport</keyword>
<dbReference type="PRINTS" id="PR00176">
    <property type="entry name" value="NANEUSMPORT"/>
</dbReference>
<organism evidence="7 8">
    <name type="scientific">Ranitomeya imitator</name>
    <name type="common">mimic poison frog</name>
    <dbReference type="NCBI Taxonomy" id="111125"/>
    <lineage>
        <taxon>Eukaryota</taxon>
        <taxon>Metazoa</taxon>
        <taxon>Chordata</taxon>
        <taxon>Craniata</taxon>
        <taxon>Vertebrata</taxon>
        <taxon>Euteleostomi</taxon>
        <taxon>Amphibia</taxon>
        <taxon>Batrachia</taxon>
        <taxon>Anura</taxon>
        <taxon>Neobatrachia</taxon>
        <taxon>Hyloidea</taxon>
        <taxon>Dendrobatidae</taxon>
        <taxon>Dendrobatinae</taxon>
        <taxon>Ranitomeya</taxon>
    </lineage>
</organism>
<dbReference type="Proteomes" id="UP001176940">
    <property type="component" value="Unassembled WGS sequence"/>
</dbReference>
<dbReference type="EMBL" id="CAUEEQ010020682">
    <property type="protein sequence ID" value="CAJ0943049.1"/>
    <property type="molecule type" value="Genomic_DNA"/>
</dbReference>
<keyword evidence="4 6" id="KW-1133">Transmembrane helix</keyword>
<reference evidence="7" key="1">
    <citation type="submission" date="2023-07" db="EMBL/GenBank/DDBJ databases">
        <authorList>
            <person name="Stuckert A."/>
        </authorList>
    </citation>
    <scope>NUCLEOTIDE SEQUENCE</scope>
</reference>
<feature type="transmembrane region" description="Helical" evidence="6">
    <location>
        <begin position="34"/>
        <end position="60"/>
    </location>
</feature>
<name>A0ABN9LLL3_9NEOB</name>
<proteinExistence type="predicted"/>
<evidence type="ECO:0000313" key="8">
    <source>
        <dbReference type="Proteomes" id="UP001176940"/>
    </source>
</evidence>
<dbReference type="PANTHER" id="PTHR11616:SF286">
    <property type="entry name" value="SODIUM- AND CHLORIDE-DEPENDENT NEUTRAL AND BASIC AMINO ACID TRANSPORTER B(0+)"/>
    <property type="match status" value="1"/>
</dbReference>
<evidence type="ECO:0000256" key="2">
    <source>
        <dbReference type="ARBA" id="ARBA00022448"/>
    </source>
</evidence>
<evidence type="ECO:0000313" key="7">
    <source>
        <dbReference type="EMBL" id="CAJ0943049.1"/>
    </source>
</evidence>
<evidence type="ECO:0000256" key="1">
    <source>
        <dbReference type="ARBA" id="ARBA00004141"/>
    </source>
</evidence>
<dbReference type="PANTHER" id="PTHR11616">
    <property type="entry name" value="SODIUM/CHLORIDE DEPENDENT TRANSPORTER"/>
    <property type="match status" value="1"/>
</dbReference>
<dbReference type="Pfam" id="PF00209">
    <property type="entry name" value="SNF"/>
    <property type="match status" value="1"/>
</dbReference>
<sequence length="94" mass="11130">MMFPPPCFTVGNELRKEENLKEEVTVRHLLGVNLIDFFCGGWALLFAAVLELVAVIWIYGGNRVILDIEMMIGKKHWIFWLWWRICWYFVSPVL</sequence>
<evidence type="ECO:0000256" key="5">
    <source>
        <dbReference type="ARBA" id="ARBA00023136"/>
    </source>
</evidence>
<keyword evidence="3 6" id="KW-0812">Transmembrane</keyword>
<keyword evidence="8" id="KW-1185">Reference proteome</keyword>
<keyword evidence="5 6" id="KW-0472">Membrane</keyword>